<dbReference type="AlphaFoldDB" id="A0A840BCN3"/>
<evidence type="ECO:0000256" key="2">
    <source>
        <dbReference type="SAM" id="Phobius"/>
    </source>
</evidence>
<keyword evidence="2" id="KW-1133">Transmembrane helix</keyword>
<evidence type="ECO:0000256" key="1">
    <source>
        <dbReference type="SAM" id="MobiDB-lite"/>
    </source>
</evidence>
<protein>
    <submittedName>
        <fullName evidence="3">Protein TonB</fullName>
    </submittedName>
</protein>
<proteinExistence type="predicted"/>
<sequence>MEFALNPVEESPRRARGLVIVVLLHALVGYALVSGLARKAVNLIKKPLEATVVQEVQLPPPPPPPPKQIKQEQPPASEPTPYVPKPDVPVPQTATEAVVSAVTNTPPPEPAHITPPPAAPALPPKVELRLACPQQIAPEMPQRALDDGIGGTVKAQALIRNGKVIEVQILSGPRIFHNAVRQAVMQYRCVSGADDVVATQDFVFQVE</sequence>
<comment type="caution">
    <text evidence="3">The sequence shown here is derived from an EMBL/GenBank/DDBJ whole genome shotgun (WGS) entry which is preliminary data.</text>
</comment>
<dbReference type="Gene3D" id="3.30.2420.10">
    <property type="entry name" value="TonB"/>
    <property type="match status" value="1"/>
</dbReference>
<evidence type="ECO:0000313" key="4">
    <source>
        <dbReference type="Proteomes" id="UP000561045"/>
    </source>
</evidence>
<evidence type="ECO:0000313" key="3">
    <source>
        <dbReference type="EMBL" id="MBB4010790.1"/>
    </source>
</evidence>
<gene>
    <name evidence="3" type="ORF">GGR36_000098</name>
</gene>
<accession>A0A840BCN3</accession>
<feature type="compositionally biased region" description="Pro residues" evidence="1">
    <location>
        <begin position="58"/>
        <end position="67"/>
    </location>
</feature>
<keyword evidence="2" id="KW-0472">Membrane</keyword>
<dbReference type="SUPFAM" id="SSF74653">
    <property type="entry name" value="TolA/TonB C-terminal domain"/>
    <property type="match status" value="1"/>
</dbReference>
<keyword evidence="4" id="KW-1185">Reference proteome</keyword>
<dbReference type="RefSeq" id="WP_183630728.1">
    <property type="nucleotide sequence ID" value="NZ_BAABLE010000011.1"/>
</dbReference>
<reference evidence="3 4" key="1">
    <citation type="submission" date="2020-08" db="EMBL/GenBank/DDBJ databases">
        <title>Genomic Encyclopedia of Type Strains, Phase IV (KMG-IV): sequencing the most valuable type-strain genomes for metagenomic binning, comparative biology and taxonomic classification.</title>
        <authorList>
            <person name="Goeker M."/>
        </authorList>
    </citation>
    <scope>NUCLEOTIDE SEQUENCE [LARGE SCALE GENOMIC DNA]</scope>
    <source>
        <strain evidence="3 4">DSM 106739</strain>
    </source>
</reference>
<feature type="region of interest" description="Disordered" evidence="1">
    <location>
        <begin position="56"/>
        <end position="88"/>
    </location>
</feature>
<organism evidence="3 4">
    <name type="scientific">Niveibacterium umoris</name>
    <dbReference type="NCBI Taxonomy" id="1193620"/>
    <lineage>
        <taxon>Bacteria</taxon>
        <taxon>Pseudomonadati</taxon>
        <taxon>Pseudomonadota</taxon>
        <taxon>Betaproteobacteria</taxon>
        <taxon>Rhodocyclales</taxon>
        <taxon>Rhodocyclaceae</taxon>
        <taxon>Niveibacterium</taxon>
    </lineage>
</organism>
<feature type="compositionally biased region" description="Pro residues" evidence="1">
    <location>
        <begin position="76"/>
        <end position="88"/>
    </location>
</feature>
<keyword evidence="2" id="KW-0812">Transmembrane</keyword>
<feature type="transmembrane region" description="Helical" evidence="2">
    <location>
        <begin position="15"/>
        <end position="37"/>
    </location>
</feature>
<name>A0A840BCN3_9RHOO</name>
<dbReference type="EMBL" id="JACIET010000001">
    <property type="protein sequence ID" value="MBB4010790.1"/>
    <property type="molecule type" value="Genomic_DNA"/>
</dbReference>
<dbReference type="Proteomes" id="UP000561045">
    <property type="component" value="Unassembled WGS sequence"/>
</dbReference>